<dbReference type="OrthoDB" id="162969at2759"/>
<dbReference type="RefSeq" id="XP_041294235.1">
    <property type="nucleotide sequence ID" value="XM_041431228.1"/>
</dbReference>
<dbReference type="PANTHER" id="PTHR19303">
    <property type="entry name" value="TRANSPOSON"/>
    <property type="match status" value="1"/>
</dbReference>
<keyword evidence="4" id="KW-1185">Reference proteome</keyword>
<dbReference type="GO" id="GO:0005634">
    <property type="term" value="C:nucleus"/>
    <property type="evidence" value="ECO:0007669"/>
    <property type="project" value="TreeGrafter"/>
</dbReference>
<dbReference type="GeneID" id="64693487"/>
<comment type="caution">
    <text evidence="3">The sequence shown here is derived from an EMBL/GenBank/DDBJ whole genome shotgun (WGS) entry which is preliminary data.</text>
</comment>
<protein>
    <recommendedName>
        <fullName evidence="2">HTH CENPB-type domain-containing protein</fullName>
    </recommendedName>
</protein>
<feature type="domain" description="HTH CENPB-type" evidence="2">
    <location>
        <begin position="75"/>
        <end position="148"/>
    </location>
</feature>
<dbReference type="Proteomes" id="UP000823399">
    <property type="component" value="Unassembled WGS sequence"/>
</dbReference>
<dbReference type="AlphaFoldDB" id="A0A9P7JVG4"/>
<dbReference type="GO" id="GO:0003677">
    <property type="term" value="F:DNA binding"/>
    <property type="evidence" value="ECO:0007669"/>
    <property type="project" value="UniProtKB-KW"/>
</dbReference>
<name>A0A9P7JVG4_9AGAM</name>
<dbReference type="InterPro" id="IPR006600">
    <property type="entry name" value="HTH_CenpB_DNA-bd_dom"/>
</dbReference>
<gene>
    <name evidence="3" type="ORF">F5147DRAFT_574491</name>
</gene>
<dbReference type="InterPro" id="IPR050863">
    <property type="entry name" value="CenT-Element_Derived"/>
</dbReference>
<dbReference type="EMBL" id="JABBWM010000020">
    <property type="protein sequence ID" value="KAG2110645.1"/>
    <property type="molecule type" value="Genomic_DNA"/>
</dbReference>
<evidence type="ECO:0000256" key="1">
    <source>
        <dbReference type="ARBA" id="ARBA00023125"/>
    </source>
</evidence>
<feature type="non-terminal residue" evidence="3">
    <location>
        <position position="286"/>
    </location>
</feature>
<reference evidence="3" key="1">
    <citation type="journal article" date="2020" name="New Phytol.">
        <title>Comparative genomics reveals dynamic genome evolution in host specialist ectomycorrhizal fungi.</title>
        <authorList>
            <person name="Lofgren L.A."/>
            <person name="Nguyen N.H."/>
            <person name="Vilgalys R."/>
            <person name="Ruytinx J."/>
            <person name="Liao H.L."/>
            <person name="Branco S."/>
            <person name="Kuo A."/>
            <person name="LaButti K."/>
            <person name="Lipzen A."/>
            <person name="Andreopoulos W."/>
            <person name="Pangilinan J."/>
            <person name="Riley R."/>
            <person name="Hundley H."/>
            <person name="Na H."/>
            <person name="Barry K."/>
            <person name="Grigoriev I.V."/>
            <person name="Stajich J.E."/>
            <person name="Kennedy P.G."/>
        </authorList>
    </citation>
    <scope>NUCLEOTIDE SEQUENCE</scope>
    <source>
        <strain evidence="3">FC423</strain>
    </source>
</reference>
<accession>A0A9P7JVG4</accession>
<evidence type="ECO:0000313" key="4">
    <source>
        <dbReference type="Proteomes" id="UP000823399"/>
    </source>
</evidence>
<evidence type="ECO:0000313" key="3">
    <source>
        <dbReference type="EMBL" id="KAG2110645.1"/>
    </source>
</evidence>
<sequence length="286" mass="32648">KLPDTGRCKNLTFHDWLMVFAYINTHPDLPQDRVVQHSKTHEGGPLEFTQATLSRKLKDCTHLEQHIESYPAALSSKQPCIVTHLDVKEALVEWIASMEQKGQSYTRAMLLEKRQKLEEKFGVLEAVWLINDGWIAPFCKAYTIKEYQCHGEAGSVDIEAVKHEWLWVGRILSTFPVRDRWNFDESSLFAMLTLRFATNADGSEKLPLFFIEHFGDRYVEEDWTGALKAVMDMEGDNIKAAEAVKKLASAACRQTGLVVKIQPLTKAPQLETLKHELMETVEELTT</sequence>
<organism evidence="3 4">
    <name type="scientific">Suillus discolor</name>
    <dbReference type="NCBI Taxonomy" id="1912936"/>
    <lineage>
        <taxon>Eukaryota</taxon>
        <taxon>Fungi</taxon>
        <taxon>Dikarya</taxon>
        <taxon>Basidiomycota</taxon>
        <taxon>Agaricomycotina</taxon>
        <taxon>Agaricomycetes</taxon>
        <taxon>Agaricomycetidae</taxon>
        <taxon>Boletales</taxon>
        <taxon>Suillineae</taxon>
        <taxon>Suillaceae</taxon>
        <taxon>Suillus</taxon>
    </lineage>
</organism>
<dbReference type="PROSITE" id="PS51253">
    <property type="entry name" value="HTH_CENPB"/>
    <property type="match status" value="1"/>
</dbReference>
<dbReference type="PANTHER" id="PTHR19303:SF73">
    <property type="entry name" value="PROTEIN PDC2"/>
    <property type="match status" value="1"/>
</dbReference>
<evidence type="ECO:0000259" key="2">
    <source>
        <dbReference type="PROSITE" id="PS51253"/>
    </source>
</evidence>
<proteinExistence type="predicted"/>
<keyword evidence="1" id="KW-0238">DNA-binding</keyword>